<dbReference type="Pfam" id="PF04586">
    <property type="entry name" value="Peptidase_S78"/>
    <property type="match status" value="1"/>
</dbReference>
<dbReference type="NCBIfam" id="TIGR01543">
    <property type="entry name" value="proheadase_HK97"/>
    <property type="match status" value="1"/>
</dbReference>
<reference evidence="6" key="1">
    <citation type="journal article" date="2019" name="Int. J. Syst. Evol. Microbiol.">
        <title>The Global Catalogue of Microorganisms (GCM) 10K type strain sequencing project: providing services to taxonomists for standard genome sequencing and annotation.</title>
        <authorList>
            <consortium name="The Broad Institute Genomics Platform"/>
            <consortium name="The Broad Institute Genome Sequencing Center for Infectious Disease"/>
            <person name="Wu L."/>
            <person name="Ma J."/>
        </authorList>
    </citation>
    <scope>NUCLEOTIDE SEQUENCE [LARGE SCALE GENOMIC DNA]</scope>
    <source>
        <strain evidence="6">CCUG 60023</strain>
    </source>
</reference>
<dbReference type="SUPFAM" id="SSF50789">
    <property type="entry name" value="Herpes virus serine proteinase, assemblin"/>
    <property type="match status" value="1"/>
</dbReference>
<keyword evidence="6" id="KW-1185">Reference proteome</keyword>
<feature type="domain" description="Prohead serine protease" evidence="4">
    <location>
        <begin position="6"/>
        <end position="146"/>
    </location>
</feature>
<gene>
    <name evidence="5" type="ORF">ACFQ14_05575</name>
</gene>
<comment type="caution">
    <text evidence="5">The sequence shown here is derived from an EMBL/GenBank/DDBJ whole genome shotgun (WGS) entry which is preliminary data.</text>
</comment>
<dbReference type="GO" id="GO:0006508">
    <property type="term" value="P:proteolysis"/>
    <property type="evidence" value="ECO:0007669"/>
    <property type="project" value="UniProtKB-KW"/>
</dbReference>
<evidence type="ECO:0000256" key="2">
    <source>
        <dbReference type="ARBA" id="ARBA00022670"/>
    </source>
</evidence>
<name>A0ABW3FBP8_9HYPH</name>
<evidence type="ECO:0000256" key="1">
    <source>
        <dbReference type="ARBA" id="ARBA00022612"/>
    </source>
</evidence>
<organism evidence="5 6">
    <name type="scientific">Pseudahrensia aquimaris</name>
    <dbReference type="NCBI Taxonomy" id="744461"/>
    <lineage>
        <taxon>Bacteria</taxon>
        <taxon>Pseudomonadati</taxon>
        <taxon>Pseudomonadota</taxon>
        <taxon>Alphaproteobacteria</taxon>
        <taxon>Hyphomicrobiales</taxon>
        <taxon>Ahrensiaceae</taxon>
        <taxon>Pseudahrensia</taxon>
    </lineage>
</organism>
<keyword evidence="3" id="KW-0378">Hydrolase</keyword>
<evidence type="ECO:0000256" key="3">
    <source>
        <dbReference type="ARBA" id="ARBA00022801"/>
    </source>
</evidence>
<dbReference type="InterPro" id="IPR006433">
    <property type="entry name" value="Prohead_protease"/>
</dbReference>
<protein>
    <submittedName>
        <fullName evidence="5">HK97 family phage prohead protease</fullName>
    </submittedName>
</protein>
<keyword evidence="2 5" id="KW-0645">Protease</keyword>
<dbReference type="Proteomes" id="UP001597101">
    <property type="component" value="Unassembled WGS sequence"/>
</dbReference>
<sequence>MTIDTTQKDGTFSGYASLFGKVDLGKDRVEAGAFAASLRTKGASDIRMLFQHDPSDPIGVWQEIREDERGLYVKGKIADSSARGAEVLALMRSGAIDGLSIGFRTVRSRLDRKTGIRSILQADLWEVSIVTFPMLPQARVMQLKNNSQSTSRLPSLREFERWLTQDAGLSRGQARTVIRKGFAQLEGTQDAAANSSVSAEAERKLRARLRLAAKHFQQESQ</sequence>
<dbReference type="GO" id="GO:0008233">
    <property type="term" value="F:peptidase activity"/>
    <property type="evidence" value="ECO:0007669"/>
    <property type="project" value="UniProtKB-KW"/>
</dbReference>
<dbReference type="EMBL" id="JBHTJV010000003">
    <property type="protein sequence ID" value="MFD0915871.1"/>
    <property type="molecule type" value="Genomic_DNA"/>
</dbReference>
<keyword evidence="1" id="KW-1188">Viral release from host cell</keyword>
<proteinExistence type="predicted"/>
<evidence type="ECO:0000313" key="6">
    <source>
        <dbReference type="Proteomes" id="UP001597101"/>
    </source>
</evidence>
<dbReference type="InterPro" id="IPR054613">
    <property type="entry name" value="Peptidase_S78_dom"/>
</dbReference>
<evidence type="ECO:0000313" key="5">
    <source>
        <dbReference type="EMBL" id="MFD0915871.1"/>
    </source>
</evidence>
<accession>A0ABW3FBP8</accession>
<evidence type="ECO:0000259" key="4">
    <source>
        <dbReference type="Pfam" id="PF04586"/>
    </source>
</evidence>
<dbReference type="RefSeq" id="WP_377212077.1">
    <property type="nucleotide sequence ID" value="NZ_JBHTJV010000003.1"/>
</dbReference>